<accession>A0A2S0M676</accession>
<dbReference type="OrthoDB" id="1783193at2"/>
<organism evidence="1 2">
    <name type="scientific">Megasphaera elsdenii</name>
    <dbReference type="NCBI Taxonomy" id="907"/>
    <lineage>
        <taxon>Bacteria</taxon>
        <taxon>Bacillati</taxon>
        <taxon>Bacillota</taxon>
        <taxon>Negativicutes</taxon>
        <taxon>Veillonellales</taxon>
        <taxon>Veillonellaceae</taxon>
        <taxon>Megasphaera</taxon>
    </lineage>
</organism>
<protein>
    <submittedName>
        <fullName evidence="1">Transcriptional regulator</fullName>
    </submittedName>
</protein>
<reference evidence="1 2" key="1">
    <citation type="journal article" date="2018" name="Genome Announc.">
        <title>Complete genomes of two Megasphaera elsdenii strains, NCIMB 702410 and ATCC 25940.</title>
        <authorList>
            <person name="Hatmaker E.A."/>
            <person name="O'Dell K."/>
            <person name="Riley L.A."/>
            <person name="Klingeman D.M."/>
            <person name="Guss A.M."/>
        </authorList>
    </citation>
    <scope>NUCLEOTIDE SEQUENCE [LARGE SCALE GENOMIC DNA]</scope>
    <source>
        <strain evidence="1 2">NCIMB702410</strain>
    </source>
</reference>
<name>A0A2S0M676_MEGEL</name>
<dbReference type="GO" id="GO:0003677">
    <property type="term" value="F:DNA binding"/>
    <property type="evidence" value="ECO:0007669"/>
    <property type="project" value="InterPro"/>
</dbReference>
<gene>
    <name evidence="1" type="ORF">C6Y28_04555</name>
</gene>
<proteinExistence type="predicted"/>
<dbReference type="EMBL" id="CP027569">
    <property type="protein sequence ID" value="AVO26939.1"/>
    <property type="molecule type" value="Genomic_DNA"/>
</dbReference>
<sequence length="484" mass="56517">MIVETYPIALKKFMKFTKTKSVTLAERIGYDVSYISKWINGAKLPSSRAIERVNEDAAALFAETIEKLDRREDCCRYFSFPDTTEDLTFAISDYLSRAYRTSLQNGRTEKSKKSWPVRIVTSHQKAAHFLKDLFRKKIPTLTGKEELVIYGEFFDFYDDGFWSYLDVPSHYKRLRIRIGLDKEKLRRHPKYVTRLYAVLNRFMDAEFTFYDFSALSDANLIILKDQFVIQYSLQSHRGMMMCSYIDDPAVVHDIYERFGVHHTPKLLTHIQSPWNDDYGYRTSFYETSRFCFFLTNGIEYLLPQEVFDRLISESSADRAGNIERLCITWEEIIAKARVSLIVPTPSFMRYLETGHIDLTDVQYTLTPSERIEHLKVIARTLTQSQGITLSTMHLSPAFLSYKEANLSFYSNYRMSFFKKNTLAMNSQADPFYIIVDKELDKMVLDYFDSMTKASYCQPCNGPELESKIRIYQHMLEKITSLAGA</sequence>
<dbReference type="CDD" id="cd00093">
    <property type="entry name" value="HTH_XRE"/>
    <property type="match status" value="1"/>
</dbReference>
<evidence type="ECO:0000313" key="2">
    <source>
        <dbReference type="Proteomes" id="UP000238358"/>
    </source>
</evidence>
<dbReference type="RefSeq" id="WP_027895571.1">
    <property type="nucleotide sequence ID" value="NZ_CP027569.1"/>
</dbReference>
<dbReference type="AlphaFoldDB" id="A0A2S0M676"/>
<evidence type="ECO:0000313" key="1">
    <source>
        <dbReference type="EMBL" id="AVO26939.1"/>
    </source>
</evidence>
<dbReference type="InterPro" id="IPR001387">
    <property type="entry name" value="Cro/C1-type_HTH"/>
</dbReference>
<dbReference type="InterPro" id="IPR010982">
    <property type="entry name" value="Lambda_DNA-bd_dom_sf"/>
</dbReference>
<dbReference type="Proteomes" id="UP000238358">
    <property type="component" value="Chromosome"/>
</dbReference>
<dbReference type="SUPFAM" id="SSF47413">
    <property type="entry name" value="lambda repressor-like DNA-binding domains"/>
    <property type="match status" value="1"/>
</dbReference>